<proteinExistence type="predicted"/>
<dbReference type="EMBL" id="JAUTBA010000001">
    <property type="protein sequence ID" value="MDQ1150241.1"/>
    <property type="molecule type" value="Genomic_DNA"/>
</dbReference>
<dbReference type="InterPro" id="IPR039329">
    <property type="entry name" value="SIAE"/>
</dbReference>
<evidence type="ECO:0000259" key="3">
    <source>
        <dbReference type="Pfam" id="PF03629"/>
    </source>
</evidence>
<accession>A0ABU0U5J8</accession>
<dbReference type="GO" id="GO:0001681">
    <property type="term" value="F:sialate O-acetylesterase activity"/>
    <property type="evidence" value="ECO:0007669"/>
    <property type="project" value="UniProtKB-EC"/>
</dbReference>
<keyword evidence="1 4" id="KW-0378">Hydrolase</keyword>
<evidence type="ECO:0000313" key="4">
    <source>
        <dbReference type="EMBL" id="MDQ1150241.1"/>
    </source>
</evidence>
<organism evidence="4 5">
    <name type="scientific">Sphingobacterium zeae</name>
    <dbReference type="NCBI Taxonomy" id="1776859"/>
    <lineage>
        <taxon>Bacteria</taxon>
        <taxon>Pseudomonadati</taxon>
        <taxon>Bacteroidota</taxon>
        <taxon>Sphingobacteriia</taxon>
        <taxon>Sphingobacteriales</taxon>
        <taxon>Sphingobacteriaceae</taxon>
        <taxon>Sphingobacterium</taxon>
    </lineage>
</organism>
<keyword evidence="5" id="KW-1185">Reference proteome</keyword>
<dbReference type="Pfam" id="PF03629">
    <property type="entry name" value="SASA"/>
    <property type="match status" value="1"/>
</dbReference>
<feature type="signal peptide" evidence="2">
    <location>
        <begin position="1"/>
        <end position="19"/>
    </location>
</feature>
<dbReference type="InterPro" id="IPR005181">
    <property type="entry name" value="SASA"/>
</dbReference>
<protein>
    <submittedName>
        <fullName evidence="4">Sialate O-acetylesterase</fullName>
        <ecNumber evidence="4">3.1.1.53</ecNumber>
    </submittedName>
</protein>
<feature type="domain" description="Sialate O-acetylesterase" evidence="3">
    <location>
        <begin position="104"/>
        <end position="343"/>
    </location>
</feature>
<reference evidence="4 5" key="1">
    <citation type="submission" date="2023-07" db="EMBL/GenBank/DDBJ databases">
        <title>Functional and genomic diversity of the sorghum phyllosphere microbiome.</title>
        <authorList>
            <person name="Shade A."/>
        </authorList>
    </citation>
    <scope>NUCLEOTIDE SEQUENCE [LARGE SCALE GENOMIC DNA]</scope>
    <source>
        <strain evidence="4 5">SORGH_AS_0892</strain>
    </source>
</reference>
<dbReference type="InterPro" id="IPR036514">
    <property type="entry name" value="SGNH_hydro_sf"/>
</dbReference>
<dbReference type="EC" id="3.1.1.53" evidence="4"/>
<dbReference type="PANTHER" id="PTHR22901:SF0">
    <property type="entry name" value="SIALATE O-ACETYLESTERASE"/>
    <property type="match status" value="1"/>
</dbReference>
<dbReference type="RefSeq" id="WP_307185923.1">
    <property type="nucleotide sequence ID" value="NZ_JAUTBA010000001.1"/>
</dbReference>
<dbReference type="SUPFAM" id="SSF52266">
    <property type="entry name" value="SGNH hydrolase"/>
    <property type="match status" value="1"/>
</dbReference>
<dbReference type="PANTHER" id="PTHR22901">
    <property type="entry name" value="SIALATE O-ACETYLESTERASE"/>
    <property type="match status" value="1"/>
</dbReference>
<feature type="chain" id="PRO_5046588835" evidence="2">
    <location>
        <begin position="20"/>
        <end position="467"/>
    </location>
</feature>
<sequence>MKYILAFTFSLFVYQLSFAALTIPHFFADNMVLQQSSQVKIWGKSTSKKEIQVKTSWDGKSYKTAKDQDGNWSLWIETPQAGGPYNIQIQQEEKITLHDVLIGEVWICSGQSNMDMPMKGYYGQPIRHAAELLLASPNDQIRLFRIERAHAENAAFDVNGNWSVANAASVANFSAVGYQFAKYLQQHLHVPIGIIQTTWGGSPIEAWMKPSLVERSLRQQKLPNRAIGKQVHQQPGNLYHAMICPLIGFRIAGVIWYQGEQNRYNYYDYNILQTNMIRDWRKSWDIGEWPFYYVEIAPMQYAKGQGALLPRLREMQLKTQDSLSNAGMVTTIDGGEMHNIHPANKTVVAQRLASWALGSHYQKKGIAYQTPTLDKIVILHDTVLVSLKHCPLGITSYGKSLTQFELAGTDQIFHPATAVLQNDRIAVTSTAVKTPVAVRYAFHDWCFGELYSTEGIPVASFRSDDWP</sequence>
<name>A0ABU0U5J8_9SPHI</name>
<evidence type="ECO:0000256" key="1">
    <source>
        <dbReference type="ARBA" id="ARBA00022801"/>
    </source>
</evidence>
<dbReference type="Gene3D" id="3.40.50.1110">
    <property type="entry name" value="SGNH hydrolase"/>
    <property type="match status" value="1"/>
</dbReference>
<evidence type="ECO:0000313" key="5">
    <source>
        <dbReference type="Proteomes" id="UP001244640"/>
    </source>
</evidence>
<keyword evidence="2" id="KW-0732">Signal</keyword>
<comment type="caution">
    <text evidence="4">The sequence shown here is derived from an EMBL/GenBank/DDBJ whole genome shotgun (WGS) entry which is preliminary data.</text>
</comment>
<evidence type="ECO:0000256" key="2">
    <source>
        <dbReference type="SAM" id="SignalP"/>
    </source>
</evidence>
<gene>
    <name evidence="4" type="ORF">QE382_002225</name>
</gene>
<dbReference type="Proteomes" id="UP001244640">
    <property type="component" value="Unassembled WGS sequence"/>
</dbReference>